<evidence type="ECO:0000313" key="2">
    <source>
        <dbReference type="EMBL" id="WRQ87856.1"/>
    </source>
</evidence>
<feature type="domain" description="Flavodoxin" evidence="1">
    <location>
        <begin position="4"/>
        <end position="140"/>
    </location>
</feature>
<accession>A0ABZ1C8S5</accession>
<dbReference type="InterPro" id="IPR029039">
    <property type="entry name" value="Flavoprotein-like_sf"/>
</dbReference>
<reference evidence="2 3" key="2">
    <citation type="submission" date="2023-12" db="EMBL/GenBank/DDBJ databases">
        <title>Description of an unclassified Opitutus bacterium of Verrucomicrobiota.</title>
        <authorList>
            <person name="Zhang D.-F."/>
        </authorList>
    </citation>
    <scope>NUCLEOTIDE SEQUENCE [LARGE SCALE GENOMIC DNA]</scope>
    <source>
        <strain evidence="2 3">WL0086</strain>
    </source>
</reference>
<dbReference type="EMBL" id="CP139781">
    <property type="protein sequence ID" value="WRQ87856.1"/>
    <property type="molecule type" value="Genomic_DNA"/>
</dbReference>
<dbReference type="Proteomes" id="UP000738431">
    <property type="component" value="Chromosome"/>
</dbReference>
<dbReference type="PANTHER" id="PTHR38030">
    <property type="entry name" value="PROTOPORPHYRINOGEN IX DEHYDROGENASE [MENAQUINONE]"/>
    <property type="match status" value="1"/>
</dbReference>
<dbReference type="InterPro" id="IPR026816">
    <property type="entry name" value="Flavodoxin_dom"/>
</dbReference>
<dbReference type="SUPFAM" id="SSF52218">
    <property type="entry name" value="Flavoproteins"/>
    <property type="match status" value="1"/>
</dbReference>
<reference evidence="2 3" key="1">
    <citation type="submission" date="2021-08" db="EMBL/GenBank/DDBJ databases">
        <authorList>
            <person name="Zhang D."/>
            <person name="Zhang A."/>
            <person name="Wang L."/>
        </authorList>
    </citation>
    <scope>NUCLEOTIDE SEQUENCE [LARGE SCALE GENOMIC DNA]</scope>
    <source>
        <strain evidence="2 3">WL0086</strain>
    </source>
</reference>
<evidence type="ECO:0000259" key="1">
    <source>
        <dbReference type="Pfam" id="PF12724"/>
    </source>
</evidence>
<dbReference type="Gene3D" id="3.40.50.360">
    <property type="match status" value="1"/>
</dbReference>
<dbReference type="InterPro" id="IPR052200">
    <property type="entry name" value="Protoporphyrinogen_IX_DH"/>
</dbReference>
<keyword evidence="3" id="KW-1185">Reference proteome</keyword>
<name>A0ABZ1C8S5_9BACT</name>
<gene>
    <name evidence="2" type="ORF">K1X11_000445</name>
</gene>
<sequence length="175" mass="19667">MSTLIVYASTHGFTEMCAQRIARELPGPVETFDLSTHPHPDLSRAGVILIGGSVHIGAIQPAVGEFCERYHDRLLRHPLALFISCMKQDEEAAEQLEAAYPLRLRAHAFATARLGGAFYFDRMSMLQRWVVKNMAGVKKSVEDLDTAMLQSFIATTCRQIRLYERKRQLETSGVN</sequence>
<dbReference type="RefSeq" id="WP_221029102.1">
    <property type="nucleotide sequence ID" value="NZ_CP139781.1"/>
</dbReference>
<organism evidence="2 3">
    <name type="scientific">Actomonas aquatica</name>
    <dbReference type="NCBI Taxonomy" id="2866162"/>
    <lineage>
        <taxon>Bacteria</taxon>
        <taxon>Pseudomonadati</taxon>
        <taxon>Verrucomicrobiota</taxon>
        <taxon>Opitutia</taxon>
        <taxon>Opitutales</taxon>
        <taxon>Opitutaceae</taxon>
        <taxon>Actomonas</taxon>
    </lineage>
</organism>
<dbReference type="Pfam" id="PF12724">
    <property type="entry name" value="Flavodoxin_5"/>
    <property type="match status" value="1"/>
</dbReference>
<protein>
    <submittedName>
        <fullName evidence="2">Flavodoxin domain-containing protein</fullName>
    </submittedName>
</protein>
<proteinExistence type="predicted"/>
<dbReference type="PANTHER" id="PTHR38030:SF2">
    <property type="entry name" value="PROTOPORPHYRINOGEN IX DEHYDROGENASE [QUINONE]"/>
    <property type="match status" value="1"/>
</dbReference>
<evidence type="ECO:0000313" key="3">
    <source>
        <dbReference type="Proteomes" id="UP000738431"/>
    </source>
</evidence>